<dbReference type="InterPro" id="IPR037066">
    <property type="entry name" value="Plug_dom_sf"/>
</dbReference>
<keyword evidence="2 4" id="KW-0472">Membrane</keyword>
<feature type="compositionally biased region" description="Low complexity" evidence="5">
    <location>
        <begin position="262"/>
        <end position="273"/>
    </location>
</feature>
<feature type="chain" id="PRO_5047501981" evidence="6">
    <location>
        <begin position="22"/>
        <end position="932"/>
    </location>
</feature>
<feature type="region of interest" description="Disordered" evidence="5">
    <location>
        <begin position="248"/>
        <end position="273"/>
    </location>
</feature>
<comment type="similarity">
    <text evidence="4">Belongs to the TonB-dependent receptor family.</text>
</comment>
<dbReference type="RefSeq" id="WP_230437273.1">
    <property type="nucleotide sequence ID" value="NZ_CP087715.1"/>
</dbReference>
<keyword evidence="4" id="KW-0798">TonB box</keyword>
<dbReference type="Pfam" id="PF07715">
    <property type="entry name" value="Plug"/>
    <property type="match status" value="1"/>
</dbReference>
<comment type="subcellular location">
    <subcellularLocation>
        <location evidence="1 4">Cell outer membrane</location>
    </subcellularLocation>
</comment>
<keyword evidence="6" id="KW-0732">Signal</keyword>
<dbReference type="Proteomes" id="UP001597264">
    <property type="component" value="Unassembled WGS sequence"/>
</dbReference>
<evidence type="ECO:0000259" key="7">
    <source>
        <dbReference type="Pfam" id="PF00593"/>
    </source>
</evidence>
<dbReference type="SUPFAM" id="SSF56935">
    <property type="entry name" value="Porins"/>
    <property type="match status" value="1"/>
</dbReference>
<feature type="compositionally biased region" description="Polar residues" evidence="5">
    <location>
        <begin position="248"/>
        <end position="261"/>
    </location>
</feature>
<evidence type="ECO:0000256" key="5">
    <source>
        <dbReference type="SAM" id="MobiDB-lite"/>
    </source>
</evidence>
<keyword evidence="9" id="KW-0675">Receptor</keyword>
<accession>A0ABW3U9L2</accession>
<evidence type="ECO:0000256" key="1">
    <source>
        <dbReference type="ARBA" id="ARBA00004442"/>
    </source>
</evidence>
<name>A0ABW3U9L2_9GAMM</name>
<feature type="region of interest" description="Disordered" evidence="5">
    <location>
        <begin position="113"/>
        <end position="132"/>
    </location>
</feature>
<evidence type="ECO:0000256" key="6">
    <source>
        <dbReference type="SAM" id="SignalP"/>
    </source>
</evidence>
<reference evidence="10" key="1">
    <citation type="journal article" date="2019" name="Int. J. Syst. Evol. Microbiol.">
        <title>The Global Catalogue of Microorganisms (GCM) 10K type strain sequencing project: providing services to taxonomists for standard genome sequencing and annotation.</title>
        <authorList>
            <consortium name="The Broad Institute Genomics Platform"/>
            <consortium name="The Broad Institute Genome Sequencing Center for Infectious Disease"/>
            <person name="Wu L."/>
            <person name="Ma J."/>
        </authorList>
    </citation>
    <scope>NUCLEOTIDE SEQUENCE [LARGE SCALE GENOMIC DNA]</scope>
    <source>
        <strain evidence="10">CCUG 54356</strain>
    </source>
</reference>
<dbReference type="InterPro" id="IPR036942">
    <property type="entry name" value="Beta-barrel_TonB_sf"/>
</dbReference>
<dbReference type="InterPro" id="IPR012910">
    <property type="entry name" value="Plug_dom"/>
</dbReference>
<evidence type="ECO:0000256" key="3">
    <source>
        <dbReference type="ARBA" id="ARBA00023237"/>
    </source>
</evidence>
<sequence>MANYKIKPLVLAMAFTAPVMAQEPITETEAQTTGDATLEELTVTGFRQSLERALDTKRDSANNTDSIIAEDMGKMPDLNLAESLQRVPGVAISREGGEGRKITVRGLGPGFSRTTLNGMEVPSSTGGLDSSGGVNRGRDFDFNVFASELFNQITIHKSPIASVEEGGLASTVELSTARPFDNPGQQVAFSGQMMADSFAGEDNPRLTGLYSNTFMDDRLGVLVSAAYSERTVRQEGFGSVRWTSPVANGQSWANGDSDVTINGTPNPGANNPGEDVAADSSLDYMWTPRLPRMDSFNRDQERLGLTSSVQFRPTDSMEFSLDVLTSNLKADVTSYNYFAQFRNTYDQISPSSVTLDPTGRYIVAGEFDNVTPRSESRGQFSETDFTQVVLSGQFDIADNMVLDLMYGNATSEHTEDQLRFNQTAAEGHGFSYSFEKDKNIAEMDYGFDILDASNYVWSGPTLRRDIVERENDTLRADFTIEGDSSSIKTGLIWNSRAVASERWDAININEDLNGAVVDANLATSLGSVVGDYADGIDAPSGYPNTWLVADYDAAAAAWGVGDWALNEDDSSTYDIEEETLGGYVEANVYTQLLGLPFTVNSGLRIVDTKVTSRGVSSDGEGGFAPVEREGSYTEILPSANFVLELEQDLLLRLGIARNMSRPGLGSLAGTVSVTPINGNVSIGNPNLEPVRANSADLGLEWYFAEESVLALTLFHKQIESFTTGETLENQTLPADIRAIVAARPEYDPSSPLYEPNAIHPDDDGWNISTSVNGEGADLNGYELSYQQPLRFLPGWASNFGVLANYTHVQSRADFGNGVRGSLEGLSENSYNAGVYYETDLFGGRLMLNSRDDYVTDQTGSNGNASHGTTGPTRLDMSAFYNVTDYATITLEAINLTNEAERLYTTGPLGDMDLVREYNSTGREVLVGLRVNF</sequence>
<evidence type="ECO:0000259" key="8">
    <source>
        <dbReference type="Pfam" id="PF07715"/>
    </source>
</evidence>
<dbReference type="Gene3D" id="2.170.130.10">
    <property type="entry name" value="TonB-dependent receptor, plug domain"/>
    <property type="match status" value="1"/>
</dbReference>
<dbReference type="InterPro" id="IPR010104">
    <property type="entry name" value="TonB_rcpt_bac"/>
</dbReference>
<evidence type="ECO:0000256" key="4">
    <source>
        <dbReference type="RuleBase" id="RU003357"/>
    </source>
</evidence>
<dbReference type="Gene3D" id="2.40.170.20">
    <property type="entry name" value="TonB-dependent receptor, beta-barrel domain"/>
    <property type="match status" value="1"/>
</dbReference>
<feature type="compositionally biased region" description="Polar residues" evidence="5">
    <location>
        <begin position="113"/>
        <end position="128"/>
    </location>
</feature>
<evidence type="ECO:0000313" key="10">
    <source>
        <dbReference type="Proteomes" id="UP001597264"/>
    </source>
</evidence>
<evidence type="ECO:0000313" key="9">
    <source>
        <dbReference type="EMBL" id="MFD1217101.1"/>
    </source>
</evidence>
<organism evidence="9 10">
    <name type="scientific">Microbulbifer celer</name>
    <dbReference type="NCBI Taxonomy" id="435905"/>
    <lineage>
        <taxon>Bacteria</taxon>
        <taxon>Pseudomonadati</taxon>
        <taxon>Pseudomonadota</taxon>
        <taxon>Gammaproteobacteria</taxon>
        <taxon>Cellvibrionales</taxon>
        <taxon>Microbulbiferaceae</taxon>
        <taxon>Microbulbifer</taxon>
    </lineage>
</organism>
<gene>
    <name evidence="9" type="ORF">ACFQ2X_10840</name>
</gene>
<feature type="signal peptide" evidence="6">
    <location>
        <begin position="1"/>
        <end position="21"/>
    </location>
</feature>
<dbReference type="EMBL" id="JBHTLR010000008">
    <property type="protein sequence ID" value="MFD1217101.1"/>
    <property type="molecule type" value="Genomic_DNA"/>
</dbReference>
<dbReference type="PANTHER" id="PTHR40980:SF3">
    <property type="entry name" value="TONB-DEPENDENT RECEPTOR-LIKE BETA-BARREL DOMAIN-CONTAINING PROTEIN"/>
    <property type="match status" value="1"/>
</dbReference>
<proteinExistence type="inferred from homology"/>
<evidence type="ECO:0000256" key="2">
    <source>
        <dbReference type="ARBA" id="ARBA00023136"/>
    </source>
</evidence>
<dbReference type="NCBIfam" id="TIGR01782">
    <property type="entry name" value="TonB-Xanth-Caul"/>
    <property type="match status" value="1"/>
</dbReference>
<feature type="domain" description="TonB-dependent receptor-like beta-barrel" evidence="7">
    <location>
        <begin position="436"/>
        <end position="895"/>
    </location>
</feature>
<keyword evidence="10" id="KW-1185">Reference proteome</keyword>
<feature type="domain" description="TonB-dependent receptor plug" evidence="8">
    <location>
        <begin position="57"/>
        <end position="162"/>
    </location>
</feature>
<dbReference type="InterPro" id="IPR000531">
    <property type="entry name" value="Beta-barrel_TonB"/>
</dbReference>
<protein>
    <submittedName>
        <fullName evidence="9">TonB-dependent receptor</fullName>
    </submittedName>
</protein>
<dbReference type="Pfam" id="PF00593">
    <property type="entry name" value="TonB_dep_Rec_b-barrel"/>
    <property type="match status" value="1"/>
</dbReference>
<dbReference type="PANTHER" id="PTHR40980">
    <property type="entry name" value="PLUG DOMAIN-CONTAINING PROTEIN"/>
    <property type="match status" value="1"/>
</dbReference>
<keyword evidence="3" id="KW-0998">Cell outer membrane</keyword>
<comment type="caution">
    <text evidence="9">The sequence shown here is derived from an EMBL/GenBank/DDBJ whole genome shotgun (WGS) entry which is preliminary data.</text>
</comment>